<dbReference type="EMBL" id="GL377576">
    <property type="protein sequence ID" value="EFJ30137.1"/>
    <property type="molecule type" value="Genomic_DNA"/>
</dbReference>
<reference evidence="1 2" key="1">
    <citation type="journal article" date="2011" name="Science">
        <title>The Selaginella genome identifies genetic changes associated with the evolution of vascular plants.</title>
        <authorList>
            <person name="Banks J.A."/>
            <person name="Nishiyama T."/>
            <person name="Hasebe M."/>
            <person name="Bowman J.L."/>
            <person name="Gribskov M."/>
            <person name="dePamphilis C."/>
            <person name="Albert V.A."/>
            <person name="Aono N."/>
            <person name="Aoyama T."/>
            <person name="Ambrose B.A."/>
            <person name="Ashton N.W."/>
            <person name="Axtell M.J."/>
            <person name="Barker E."/>
            <person name="Barker M.S."/>
            <person name="Bennetzen J.L."/>
            <person name="Bonawitz N.D."/>
            <person name="Chapple C."/>
            <person name="Cheng C."/>
            <person name="Correa L.G."/>
            <person name="Dacre M."/>
            <person name="DeBarry J."/>
            <person name="Dreyer I."/>
            <person name="Elias M."/>
            <person name="Engstrom E.M."/>
            <person name="Estelle M."/>
            <person name="Feng L."/>
            <person name="Finet C."/>
            <person name="Floyd S.K."/>
            <person name="Frommer W.B."/>
            <person name="Fujita T."/>
            <person name="Gramzow L."/>
            <person name="Gutensohn M."/>
            <person name="Harholt J."/>
            <person name="Hattori M."/>
            <person name="Heyl A."/>
            <person name="Hirai T."/>
            <person name="Hiwatashi Y."/>
            <person name="Ishikawa M."/>
            <person name="Iwata M."/>
            <person name="Karol K.G."/>
            <person name="Koehler B."/>
            <person name="Kolukisaoglu U."/>
            <person name="Kubo M."/>
            <person name="Kurata T."/>
            <person name="Lalonde S."/>
            <person name="Li K."/>
            <person name="Li Y."/>
            <person name="Litt A."/>
            <person name="Lyons E."/>
            <person name="Manning G."/>
            <person name="Maruyama T."/>
            <person name="Michael T.P."/>
            <person name="Mikami K."/>
            <person name="Miyazaki S."/>
            <person name="Morinaga S."/>
            <person name="Murata T."/>
            <person name="Mueller-Roeber B."/>
            <person name="Nelson D.R."/>
            <person name="Obara M."/>
            <person name="Oguri Y."/>
            <person name="Olmstead R.G."/>
            <person name="Onodera N."/>
            <person name="Petersen B.L."/>
            <person name="Pils B."/>
            <person name="Prigge M."/>
            <person name="Rensing S.A."/>
            <person name="Riano-Pachon D.M."/>
            <person name="Roberts A.W."/>
            <person name="Sato Y."/>
            <person name="Scheller H.V."/>
            <person name="Schulz B."/>
            <person name="Schulz C."/>
            <person name="Shakirov E.V."/>
            <person name="Shibagaki N."/>
            <person name="Shinohara N."/>
            <person name="Shippen D.E."/>
            <person name="Soerensen I."/>
            <person name="Sotooka R."/>
            <person name="Sugimoto N."/>
            <person name="Sugita M."/>
            <person name="Sumikawa N."/>
            <person name="Tanurdzic M."/>
            <person name="Theissen G."/>
            <person name="Ulvskov P."/>
            <person name="Wakazuki S."/>
            <person name="Weng J.K."/>
            <person name="Willats W.W."/>
            <person name="Wipf D."/>
            <person name="Wolf P.G."/>
            <person name="Yang L."/>
            <person name="Zimmer A.D."/>
            <person name="Zhu Q."/>
            <person name="Mitros T."/>
            <person name="Hellsten U."/>
            <person name="Loque D."/>
            <person name="Otillar R."/>
            <person name="Salamov A."/>
            <person name="Schmutz J."/>
            <person name="Shapiro H."/>
            <person name="Lindquist E."/>
            <person name="Lucas S."/>
            <person name="Rokhsar D."/>
            <person name="Grigoriev I.V."/>
        </authorList>
    </citation>
    <scope>NUCLEOTIDE SEQUENCE [LARGE SCALE GENOMIC DNA]</scope>
</reference>
<dbReference type="AlphaFoldDB" id="D8RCI9"/>
<evidence type="ECO:0000313" key="2">
    <source>
        <dbReference type="Proteomes" id="UP000001514"/>
    </source>
</evidence>
<keyword evidence="2" id="KW-1185">Reference proteome</keyword>
<dbReference type="Proteomes" id="UP000001514">
    <property type="component" value="Unassembled WGS sequence"/>
</dbReference>
<protein>
    <submittedName>
        <fullName evidence="1">Uncharacterized protein</fullName>
    </submittedName>
</protein>
<dbReference type="InParanoid" id="D8RCI9"/>
<proteinExistence type="predicted"/>
<dbReference type="HOGENOM" id="CLU_1312005_0_0_1"/>
<organism evidence="2">
    <name type="scientific">Selaginella moellendorffii</name>
    <name type="common">Spikemoss</name>
    <dbReference type="NCBI Taxonomy" id="88036"/>
    <lineage>
        <taxon>Eukaryota</taxon>
        <taxon>Viridiplantae</taxon>
        <taxon>Streptophyta</taxon>
        <taxon>Embryophyta</taxon>
        <taxon>Tracheophyta</taxon>
        <taxon>Lycopodiopsida</taxon>
        <taxon>Selaginellales</taxon>
        <taxon>Selaginellaceae</taxon>
        <taxon>Selaginella</taxon>
    </lineage>
</organism>
<dbReference type="KEGG" id="smo:SELMODRAFT_409813"/>
<accession>D8RCI9</accession>
<evidence type="ECO:0000313" key="1">
    <source>
        <dbReference type="EMBL" id="EFJ30137.1"/>
    </source>
</evidence>
<gene>
    <name evidence="1" type="ORF">SELMODRAFT_409813</name>
</gene>
<dbReference type="Gramene" id="EFJ30137">
    <property type="protein sequence ID" value="EFJ30137"/>
    <property type="gene ID" value="SELMODRAFT_409813"/>
</dbReference>
<name>D8RCI9_SELML</name>
<sequence>MSPMLDFPFSPGVPPTPFHLPTTVPFEVVNTTTSAGALRDSHADACKLPRVISRVDLEVGPPLSPPKRHVEIVEVSSESIADSGEAVACRTAIKEVMVAIMHIIHKENGNGSEGMGMLLPASRNMLKEMQTLSSFMQYEEQLKVAIASRKLMFVLQLLNEVGLQAEVVKPPFLVLSTLLVADLLLPVVNLLIWVVLYVQEGLHLAYCETI</sequence>